<dbReference type="EnsemblPlants" id="ORUFI08G17260.6">
    <property type="protein sequence ID" value="ORUFI08G17260.6"/>
    <property type="gene ID" value="ORUFI08G17260"/>
</dbReference>
<dbReference type="HOGENOM" id="CLU_2726667_0_0_1"/>
<organism evidence="1 2">
    <name type="scientific">Oryza rufipogon</name>
    <name type="common">Brownbeard rice</name>
    <name type="synonym">Asian wild rice</name>
    <dbReference type="NCBI Taxonomy" id="4529"/>
    <lineage>
        <taxon>Eukaryota</taxon>
        <taxon>Viridiplantae</taxon>
        <taxon>Streptophyta</taxon>
        <taxon>Embryophyta</taxon>
        <taxon>Tracheophyta</taxon>
        <taxon>Spermatophyta</taxon>
        <taxon>Magnoliopsida</taxon>
        <taxon>Liliopsida</taxon>
        <taxon>Poales</taxon>
        <taxon>Poaceae</taxon>
        <taxon>BOP clade</taxon>
        <taxon>Oryzoideae</taxon>
        <taxon>Oryzeae</taxon>
        <taxon>Oryzinae</taxon>
        <taxon>Oryza</taxon>
    </lineage>
</organism>
<name>A0A0E0QJA1_ORYRU</name>
<reference evidence="1" key="2">
    <citation type="submission" date="2015-06" db="UniProtKB">
        <authorList>
            <consortium name="EnsemblPlants"/>
        </authorList>
    </citation>
    <scope>IDENTIFICATION</scope>
</reference>
<evidence type="ECO:0000313" key="1">
    <source>
        <dbReference type="EnsemblPlants" id="ORUFI08G17260.6"/>
    </source>
</evidence>
<protein>
    <submittedName>
        <fullName evidence="1">Uncharacterized protein</fullName>
    </submittedName>
</protein>
<keyword evidence="2" id="KW-1185">Reference proteome</keyword>
<evidence type="ECO:0000313" key="2">
    <source>
        <dbReference type="Proteomes" id="UP000008022"/>
    </source>
</evidence>
<proteinExistence type="predicted"/>
<reference evidence="2" key="1">
    <citation type="submission" date="2013-06" db="EMBL/GenBank/DDBJ databases">
        <authorList>
            <person name="Zhao Q."/>
        </authorList>
    </citation>
    <scope>NUCLEOTIDE SEQUENCE</scope>
    <source>
        <strain evidence="2">cv. W1943</strain>
    </source>
</reference>
<accession>A0A0E0QJA1</accession>
<dbReference type="Gramene" id="ORUFI08G17260.6">
    <property type="protein sequence ID" value="ORUFI08G17260.6"/>
    <property type="gene ID" value="ORUFI08G17260"/>
</dbReference>
<sequence>MTWHVDMWGPRGVGIGLVVVAVFKVVEVVEVVVGEVDMCCVEDQGCLLEGPLASGLTRGHQRALLLRQGHRN</sequence>
<dbReference type="Proteomes" id="UP000008022">
    <property type="component" value="Unassembled WGS sequence"/>
</dbReference>
<dbReference type="AlphaFoldDB" id="A0A0E0QJA1"/>